<name>A0A839ZVC8_9CAUL</name>
<evidence type="ECO:0000256" key="2">
    <source>
        <dbReference type="ARBA" id="ARBA00022833"/>
    </source>
</evidence>
<dbReference type="Pfam" id="PF00383">
    <property type="entry name" value="dCMP_cyt_deam_1"/>
    <property type="match status" value="1"/>
</dbReference>
<evidence type="ECO:0000259" key="3">
    <source>
        <dbReference type="PROSITE" id="PS51747"/>
    </source>
</evidence>
<protein>
    <submittedName>
        <fullName evidence="4">tRNA(Arg) A34 adenosine deaminase TadA</fullName>
    </submittedName>
</protein>
<keyword evidence="1" id="KW-0479">Metal-binding</keyword>
<dbReference type="PANTHER" id="PTHR11079">
    <property type="entry name" value="CYTOSINE DEAMINASE FAMILY MEMBER"/>
    <property type="match status" value="1"/>
</dbReference>
<dbReference type="GO" id="GO:0006152">
    <property type="term" value="P:purine nucleoside catabolic process"/>
    <property type="evidence" value="ECO:0007669"/>
    <property type="project" value="TreeGrafter"/>
</dbReference>
<gene>
    <name evidence="4" type="ORF">GGQ61_000943</name>
</gene>
<dbReference type="InterPro" id="IPR016192">
    <property type="entry name" value="APOBEC/CMP_deaminase_Zn-bd"/>
</dbReference>
<dbReference type="InterPro" id="IPR002125">
    <property type="entry name" value="CMP_dCMP_dom"/>
</dbReference>
<keyword evidence="5" id="KW-1185">Reference proteome</keyword>
<sequence>MMASDADFLSQAVELAMANVVGHGGRPFGAVVVKDGVVIATGVNEIGATGDPTAHAELTAMRRAAQALGAPRLDGCVVYASGQPCPMCLAAMHMTGVRRVRFCYSNDDGEPFGLSTAGVYAQMALPLDAQAIDIAHHPLPTSEPSLYAAWKARQPV</sequence>
<evidence type="ECO:0000313" key="4">
    <source>
        <dbReference type="EMBL" id="MBB3890246.1"/>
    </source>
</evidence>
<accession>A0A839ZVC8</accession>
<feature type="domain" description="CMP/dCMP-type deaminase" evidence="3">
    <location>
        <begin position="4"/>
        <end position="115"/>
    </location>
</feature>
<dbReference type="SUPFAM" id="SSF53927">
    <property type="entry name" value="Cytidine deaminase-like"/>
    <property type="match status" value="1"/>
</dbReference>
<organism evidence="4 5">
    <name type="scientific">Phenylobacterium haematophilum</name>
    <dbReference type="NCBI Taxonomy" id="98513"/>
    <lineage>
        <taxon>Bacteria</taxon>
        <taxon>Pseudomonadati</taxon>
        <taxon>Pseudomonadota</taxon>
        <taxon>Alphaproteobacteria</taxon>
        <taxon>Caulobacterales</taxon>
        <taxon>Caulobacteraceae</taxon>
        <taxon>Phenylobacterium</taxon>
    </lineage>
</organism>
<dbReference type="Proteomes" id="UP000530564">
    <property type="component" value="Unassembled WGS sequence"/>
</dbReference>
<dbReference type="CDD" id="cd01285">
    <property type="entry name" value="nucleoside_deaminase"/>
    <property type="match status" value="1"/>
</dbReference>
<dbReference type="InterPro" id="IPR016193">
    <property type="entry name" value="Cytidine_deaminase-like"/>
</dbReference>
<keyword evidence="2" id="KW-0862">Zinc</keyword>
<reference evidence="4 5" key="1">
    <citation type="submission" date="2020-08" db="EMBL/GenBank/DDBJ databases">
        <title>Genomic Encyclopedia of Type Strains, Phase IV (KMG-IV): sequencing the most valuable type-strain genomes for metagenomic binning, comparative biology and taxonomic classification.</title>
        <authorList>
            <person name="Goeker M."/>
        </authorList>
    </citation>
    <scope>NUCLEOTIDE SEQUENCE [LARGE SCALE GENOMIC DNA]</scope>
    <source>
        <strain evidence="4 5">DSM 21793</strain>
    </source>
</reference>
<comment type="caution">
    <text evidence="4">The sequence shown here is derived from an EMBL/GenBank/DDBJ whole genome shotgun (WGS) entry which is preliminary data.</text>
</comment>
<dbReference type="PROSITE" id="PS51747">
    <property type="entry name" value="CYT_DCMP_DEAMINASES_2"/>
    <property type="match status" value="1"/>
</dbReference>
<proteinExistence type="predicted"/>
<dbReference type="PANTHER" id="PTHR11079:SF161">
    <property type="entry name" value="CMP_DCMP-TYPE DEAMINASE DOMAIN-CONTAINING PROTEIN"/>
    <property type="match status" value="1"/>
</dbReference>
<dbReference type="EMBL" id="JACIDK010000001">
    <property type="protein sequence ID" value="MBB3890246.1"/>
    <property type="molecule type" value="Genomic_DNA"/>
</dbReference>
<evidence type="ECO:0000313" key="5">
    <source>
        <dbReference type="Proteomes" id="UP000530564"/>
    </source>
</evidence>
<dbReference type="GO" id="GO:0047974">
    <property type="term" value="F:guanosine deaminase activity"/>
    <property type="evidence" value="ECO:0007669"/>
    <property type="project" value="TreeGrafter"/>
</dbReference>
<dbReference type="PROSITE" id="PS00903">
    <property type="entry name" value="CYT_DCMP_DEAMINASES_1"/>
    <property type="match status" value="1"/>
</dbReference>
<dbReference type="AlphaFoldDB" id="A0A839ZVC8"/>
<dbReference type="GO" id="GO:0008270">
    <property type="term" value="F:zinc ion binding"/>
    <property type="evidence" value="ECO:0007669"/>
    <property type="project" value="InterPro"/>
</dbReference>
<evidence type="ECO:0000256" key="1">
    <source>
        <dbReference type="ARBA" id="ARBA00022723"/>
    </source>
</evidence>
<dbReference type="Gene3D" id="3.40.140.10">
    <property type="entry name" value="Cytidine Deaminase, domain 2"/>
    <property type="match status" value="1"/>
</dbReference>